<dbReference type="Proteomes" id="UP000054560">
    <property type="component" value="Unassembled WGS sequence"/>
</dbReference>
<organism evidence="2 3">
    <name type="scientific">Sphaeroforma arctica JP610</name>
    <dbReference type="NCBI Taxonomy" id="667725"/>
    <lineage>
        <taxon>Eukaryota</taxon>
        <taxon>Ichthyosporea</taxon>
        <taxon>Ichthyophonida</taxon>
        <taxon>Sphaeroforma</taxon>
    </lineage>
</organism>
<dbReference type="AlphaFoldDB" id="A0A0L0F7A6"/>
<reference evidence="2 3" key="1">
    <citation type="submission" date="2011-02" db="EMBL/GenBank/DDBJ databases">
        <title>The Genome Sequence of Sphaeroforma arctica JP610.</title>
        <authorList>
            <consortium name="The Broad Institute Genome Sequencing Platform"/>
            <person name="Russ C."/>
            <person name="Cuomo C."/>
            <person name="Young S.K."/>
            <person name="Zeng Q."/>
            <person name="Gargeya S."/>
            <person name="Alvarado L."/>
            <person name="Berlin A."/>
            <person name="Chapman S.B."/>
            <person name="Chen Z."/>
            <person name="Freedman E."/>
            <person name="Gellesch M."/>
            <person name="Goldberg J."/>
            <person name="Griggs A."/>
            <person name="Gujja S."/>
            <person name="Heilman E."/>
            <person name="Heiman D."/>
            <person name="Howarth C."/>
            <person name="Mehta T."/>
            <person name="Neiman D."/>
            <person name="Pearson M."/>
            <person name="Roberts A."/>
            <person name="Saif S."/>
            <person name="Shea T."/>
            <person name="Shenoy N."/>
            <person name="Sisk P."/>
            <person name="Stolte C."/>
            <person name="Sykes S."/>
            <person name="White J."/>
            <person name="Yandava C."/>
            <person name="Burger G."/>
            <person name="Gray M.W."/>
            <person name="Holland P.W.H."/>
            <person name="King N."/>
            <person name="Lang F.B.F."/>
            <person name="Roger A.J."/>
            <person name="Ruiz-Trillo I."/>
            <person name="Haas B."/>
            <person name="Nusbaum C."/>
            <person name="Birren B."/>
        </authorList>
    </citation>
    <scope>NUCLEOTIDE SEQUENCE [LARGE SCALE GENOMIC DNA]</scope>
    <source>
        <strain evidence="2 3">JP610</strain>
    </source>
</reference>
<feature type="non-terminal residue" evidence="2">
    <location>
        <position position="1"/>
    </location>
</feature>
<evidence type="ECO:0000313" key="3">
    <source>
        <dbReference type="Proteomes" id="UP000054560"/>
    </source>
</evidence>
<name>A0A0L0F7A6_9EUKA</name>
<keyword evidence="3" id="KW-1185">Reference proteome</keyword>
<dbReference type="RefSeq" id="XP_014146492.1">
    <property type="nucleotide sequence ID" value="XM_014291017.1"/>
</dbReference>
<feature type="region of interest" description="Disordered" evidence="1">
    <location>
        <begin position="1"/>
        <end position="22"/>
    </location>
</feature>
<accession>A0A0L0F7A6</accession>
<protein>
    <submittedName>
        <fullName evidence="2">Uncharacterized protein</fullName>
    </submittedName>
</protein>
<gene>
    <name evidence="2" type="ORF">SARC_14852</name>
</gene>
<proteinExistence type="predicted"/>
<dbReference type="EMBL" id="KQ246783">
    <property type="protein sequence ID" value="KNC72590.1"/>
    <property type="molecule type" value="Genomic_DNA"/>
</dbReference>
<sequence length="129" mass="13309">GNLVGFQIGKKPNSGRTSAHLDTSPMLSKTEYASTGAILRCADASANEMSISKYRRFFSLNGMSSQSPPSPICGNYKFGPFGSGGGVASPGPGLKQQVLQFVAPTAQCATLWTDALALGIGQAMSDAFG</sequence>
<evidence type="ECO:0000256" key="1">
    <source>
        <dbReference type="SAM" id="MobiDB-lite"/>
    </source>
</evidence>
<feature type="non-terminal residue" evidence="2">
    <location>
        <position position="129"/>
    </location>
</feature>
<dbReference type="GeneID" id="25915356"/>
<evidence type="ECO:0000313" key="2">
    <source>
        <dbReference type="EMBL" id="KNC72590.1"/>
    </source>
</evidence>